<dbReference type="Proteomes" id="UP001148482">
    <property type="component" value="Unassembled WGS sequence"/>
</dbReference>
<dbReference type="InterPro" id="IPR036812">
    <property type="entry name" value="NAD(P)_OxRdtase_dom_sf"/>
</dbReference>
<reference evidence="3" key="1">
    <citation type="submission" date="2022-11" db="EMBL/GenBank/DDBJ databases">
        <title>Salinimicrobium profundisediminis sp. nov., isolated from deep-sea sediment of the Mariana Trench.</title>
        <authorList>
            <person name="Fu H."/>
        </authorList>
    </citation>
    <scope>NUCLEOTIDE SEQUENCE</scope>
    <source>
        <strain evidence="3">MT39</strain>
    </source>
</reference>
<dbReference type="InterPro" id="IPR050523">
    <property type="entry name" value="AKR_Detox_Biosynth"/>
</dbReference>
<keyword evidence="1" id="KW-0560">Oxidoreductase</keyword>
<dbReference type="RefSeq" id="WP_266068120.1">
    <property type="nucleotide sequence ID" value="NZ_JAPJDA010000002.1"/>
</dbReference>
<dbReference type="InterPro" id="IPR023210">
    <property type="entry name" value="NADP_OxRdtase_dom"/>
</dbReference>
<organism evidence="3 4">
    <name type="scientific">Salinimicrobium profundisediminis</name>
    <dbReference type="NCBI Taxonomy" id="2994553"/>
    <lineage>
        <taxon>Bacteria</taxon>
        <taxon>Pseudomonadati</taxon>
        <taxon>Bacteroidota</taxon>
        <taxon>Flavobacteriia</taxon>
        <taxon>Flavobacteriales</taxon>
        <taxon>Flavobacteriaceae</taxon>
        <taxon>Salinimicrobium</taxon>
    </lineage>
</organism>
<dbReference type="GO" id="GO:0005829">
    <property type="term" value="C:cytosol"/>
    <property type="evidence" value="ECO:0007669"/>
    <property type="project" value="TreeGrafter"/>
</dbReference>
<dbReference type="SUPFAM" id="SSF51430">
    <property type="entry name" value="NAD(P)-linked oxidoreductase"/>
    <property type="match status" value="1"/>
</dbReference>
<name>A0A9X3CUV5_9FLAO</name>
<dbReference type="Gene3D" id="3.20.20.100">
    <property type="entry name" value="NADP-dependent oxidoreductase domain"/>
    <property type="match status" value="1"/>
</dbReference>
<comment type="caution">
    <text evidence="3">The sequence shown here is derived from an EMBL/GenBank/DDBJ whole genome shotgun (WGS) entry which is preliminary data.</text>
</comment>
<protein>
    <submittedName>
        <fullName evidence="3">Aldo/keto reductase</fullName>
    </submittedName>
</protein>
<sequence length="255" mass="28565">MRQRNSYSRIIQDPEAWQQLSKGKKIQLFQHCVEKGITSFLIDLSGTQSYTHDLGAAFSESGLSRDQVQIAACPGTNLTEEQAIFDRVDEILELLDTDYLDLLLLDFDVPSEVLLSAIKKLRAVGKIVEVGIVEKRLGEKKAFLEDFPASATLSAFSFTPATVKSLTLAEAASEGITQMIIPESGDWENEHEELQKAAGKYNLRPKELLFAWLLHHKAQFHAVIKGNSEAIIDSAYKAFHTSIIEEDFKKLPERL</sequence>
<evidence type="ECO:0000313" key="4">
    <source>
        <dbReference type="Proteomes" id="UP001148482"/>
    </source>
</evidence>
<feature type="domain" description="NADP-dependent oxidoreductase" evidence="2">
    <location>
        <begin position="16"/>
        <end position="137"/>
    </location>
</feature>
<evidence type="ECO:0000256" key="1">
    <source>
        <dbReference type="ARBA" id="ARBA00023002"/>
    </source>
</evidence>
<dbReference type="GO" id="GO:0016491">
    <property type="term" value="F:oxidoreductase activity"/>
    <property type="evidence" value="ECO:0007669"/>
    <property type="project" value="UniProtKB-KW"/>
</dbReference>
<dbReference type="PANTHER" id="PTHR43364">
    <property type="entry name" value="NADH-SPECIFIC METHYLGLYOXAL REDUCTASE-RELATED"/>
    <property type="match status" value="1"/>
</dbReference>
<keyword evidence="4" id="KW-1185">Reference proteome</keyword>
<dbReference type="EMBL" id="JAPJDA010000002">
    <property type="protein sequence ID" value="MCX2836943.1"/>
    <property type="molecule type" value="Genomic_DNA"/>
</dbReference>
<dbReference type="PANTHER" id="PTHR43364:SF4">
    <property type="entry name" value="NAD(P)-LINKED OXIDOREDUCTASE SUPERFAMILY PROTEIN"/>
    <property type="match status" value="1"/>
</dbReference>
<gene>
    <name evidence="3" type="ORF">OQ279_02160</name>
</gene>
<accession>A0A9X3CUV5</accession>
<dbReference type="Pfam" id="PF00248">
    <property type="entry name" value="Aldo_ket_red"/>
    <property type="match status" value="1"/>
</dbReference>
<evidence type="ECO:0000313" key="3">
    <source>
        <dbReference type="EMBL" id="MCX2836943.1"/>
    </source>
</evidence>
<evidence type="ECO:0000259" key="2">
    <source>
        <dbReference type="Pfam" id="PF00248"/>
    </source>
</evidence>
<dbReference type="AlphaFoldDB" id="A0A9X3CUV5"/>
<proteinExistence type="predicted"/>